<reference evidence="1 2" key="1">
    <citation type="submission" date="2019-11" db="EMBL/GenBank/DDBJ databases">
        <title>Whole genome sequence of Haloferax sp. MBLA0076.</title>
        <authorList>
            <person name="Seo M.-J."/>
            <person name="Cho E.-S."/>
        </authorList>
    </citation>
    <scope>NUCLEOTIDE SEQUENCE [LARGE SCALE GENOMIC DNA]</scope>
    <source>
        <strain evidence="1 2">MBLA0076</strain>
    </source>
</reference>
<organism evidence="1 2">
    <name type="scientific">Haloferax litoreum</name>
    <dbReference type="NCBI Taxonomy" id="2666140"/>
    <lineage>
        <taxon>Archaea</taxon>
        <taxon>Methanobacteriati</taxon>
        <taxon>Methanobacteriota</taxon>
        <taxon>Stenosarchaea group</taxon>
        <taxon>Halobacteria</taxon>
        <taxon>Halobacteriales</taxon>
        <taxon>Haloferacaceae</taxon>
        <taxon>Haloferax</taxon>
    </lineage>
</organism>
<proteinExistence type="predicted"/>
<keyword evidence="2" id="KW-1185">Reference proteome</keyword>
<gene>
    <name evidence="1" type="ORF">GJR96_06220</name>
</gene>
<name>A0A6A8GIL4_9EURY</name>
<dbReference type="AlphaFoldDB" id="A0A6A8GIL4"/>
<sequence>MTDDCFRLMIDEPTEVEEIVLGFRMRGEFHELVSITPPVEATLQER</sequence>
<dbReference type="Proteomes" id="UP000439022">
    <property type="component" value="Unassembled WGS sequence"/>
</dbReference>
<evidence type="ECO:0000313" key="1">
    <source>
        <dbReference type="EMBL" id="MRX21550.1"/>
    </source>
</evidence>
<dbReference type="RefSeq" id="WP_154326183.1">
    <property type="nucleotide sequence ID" value="NZ_WKJO01000001.1"/>
</dbReference>
<protein>
    <submittedName>
        <fullName evidence="1">Uncharacterized protein</fullName>
    </submittedName>
</protein>
<evidence type="ECO:0000313" key="2">
    <source>
        <dbReference type="Proteomes" id="UP000439022"/>
    </source>
</evidence>
<accession>A0A6A8GIL4</accession>
<dbReference type="EMBL" id="WKJO01000001">
    <property type="protein sequence ID" value="MRX21550.1"/>
    <property type="molecule type" value="Genomic_DNA"/>
</dbReference>
<comment type="caution">
    <text evidence="1">The sequence shown here is derived from an EMBL/GenBank/DDBJ whole genome shotgun (WGS) entry which is preliminary data.</text>
</comment>